<dbReference type="Pfam" id="PF00188">
    <property type="entry name" value="CAP"/>
    <property type="match status" value="1"/>
</dbReference>
<proteinExistence type="predicted"/>
<keyword evidence="2" id="KW-0732">Signal</keyword>
<feature type="compositionally biased region" description="Pro residues" evidence="1">
    <location>
        <begin position="60"/>
        <end position="94"/>
    </location>
</feature>
<feature type="domain" description="SCP" evidence="3">
    <location>
        <begin position="142"/>
        <end position="294"/>
    </location>
</feature>
<protein>
    <recommendedName>
        <fullName evidence="3">SCP domain-containing protein</fullName>
    </recommendedName>
</protein>
<evidence type="ECO:0000259" key="3">
    <source>
        <dbReference type="SMART" id="SM00198"/>
    </source>
</evidence>
<dbReference type="InterPro" id="IPR014044">
    <property type="entry name" value="CAP_dom"/>
</dbReference>
<accession>A0A8J4GP31</accession>
<dbReference type="Proteomes" id="UP000722791">
    <property type="component" value="Unassembled WGS sequence"/>
</dbReference>
<dbReference type="SMART" id="SM00198">
    <property type="entry name" value="SCP"/>
    <property type="match status" value="1"/>
</dbReference>
<dbReference type="InterPro" id="IPR035940">
    <property type="entry name" value="CAP_sf"/>
</dbReference>
<evidence type="ECO:0000313" key="5">
    <source>
        <dbReference type="Proteomes" id="UP000722791"/>
    </source>
</evidence>
<reference evidence="4" key="1">
    <citation type="journal article" date="2021" name="Proc. Natl. Acad. Sci. U.S.A.">
        <title>Three genomes in the algal genus Volvox reveal the fate of a haploid sex-determining region after a transition to homothallism.</title>
        <authorList>
            <person name="Yamamoto K."/>
            <person name="Hamaji T."/>
            <person name="Kawai-Toyooka H."/>
            <person name="Matsuzaki R."/>
            <person name="Takahashi F."/>
            <person name="Nishimura Y."/>
            <person name="Kawachi M."/>
            <person name="Noguchi H."/>
            <person name="Minakuchi Y."/>
            <person name="Umen J.G."/>
            <person name="Toyoda A."/>
            <person name="Nozaki H."/>
        </authorList>
    </citation>
    <scope>NUCLEOTIDE SEQUENCE</scope>
    <source>
        <strain evidence="4">NIES-3785</strain>
    </source>
</reference>
<dbReference type="PANTHER" id="PTHR10334">
    <property type="entry name" value="CYSTEINE-RICH SECRETORY PROTEIN-RELATED"/>
    <property type="match status" value="1"/>
</dbReference>
<dbReference type="EMBL" id="BNCQ01000041">
    <property type="protein sequence ID" value="GIM12025.1"/>
    <property type="molecule type" value="Genomic_DNA"/>
</dbReference>
<dbReference type="Gene3D" id="3.40.33.10">
    <property type="entry name" value="CAP"/>
    <property type="match status" value="1"/>
</dbReference>
<dbReference type="SUPFAM" id="SSF55797">
    <property type="entry name" value="PR-1-like"/>
    <property type="match status" value="1"/>
</dbReference>
<comment type="caution">
    <text evidence="4">The sequence shown here is derived from an EMBL/GenBank/DDBJ whole genome shotgun (WGS) entry which is preliminary data.</text>
</comment>
<dbReference type="InterPro" id="IPR001283">
    <property type="entry name" value="CRISP-related"/>
</dbReference>
<feature type="chain" id="PRO_5035268455" description="SCP domain-containing protein" evidence="2">
    <location>
        <begin position="30"/>
        <end position="312"/>
    </location>
</feature>
<feature type="region of interest" description="Disordered" evidence="1">
    <location>
        <begin position="32"/>
        <end position="130"/>
    </location>
</feature>
<dbReference type="AlphaFoldDB" id="A0A8J4GP31"/>
<dbReference type="PRINTS" id="PR01217">
    <property type="entry name" value="PRICHEXTENSN"/>
</dbReference>
<evidence type="ECO:0000256" key="1">
    <source>
        <dbReference type="SAM" id="MobiDB-lite"/>
    </source>
</evidence>
<organism evidence="4 5">
    <name type="scientific">Volvox reticuliferus</name>
    <dbReference type="NCBI Taxonomy" id="1737510"/>
    <lineage>
        <taxon>Eukaryota</taxon>
        <taxon>Viridiplantae</taxon>
        <taxon>Chlorophyta</taxon>
        <taxon>core chlorophytes</taxon>
        <taxon>Chlorophyceae</taxon>
        <taxon>CS clade</taxon>
        <taxon>Chlamydomonadales</taxon>
        <taxon>Volvocaceae</taxon>
        <taxon>Volvox</taxon>
    </lineage>
</organism>
<dbReference type="PROSITE" id="PS01009">
    <property type="entry name" value="CRISP_1"/>
    <property type="match status" value="1"/>
</dbReference>
<name>A0A8J4GP31_9CHLO</name>
<gene>
    <name evidence="4" type="ORF">Vretimale_15477</name>
</gene>
<feature type="compositionally biased region" description="Pro residues" evidence="1">
    <location>
        <begin position="101"/>
        <end position="127"/>
    </location>
</feature>
<dbReference type="GO" id="GO:0005576">
    <property type="term" value="C:extracellular region"/>
    <property type="evidence" value="ECO:0007669"/>
    <property type="project" value="InterPro"/>
</dbReference>
<dbReference type="InterPro" id="IPR018244">
    <property type="entry name" value="Allrgn_V5/Tpx1_CS"/>
</dbReference>
<evidence type="ECO:0000256" key="2">
    <source>
        <dbReference type="SAM" id="SignalP"/>
    </source>
</evidence>
<evidence type="ECO:0000313" key="4">
    <source>
        <dbReference type="EMBL" id="GIM12025.1"/>
    </source>
</evidence>
<feature type="signal peptide" evidence="2">
    <location>
        <begin position="1"/>
        <end position="29"/>
    </location>
</feature>
<sequence length="312" mass="33970">MVHASASASAAFAVVLALALLVLSNLAVAQPEVEGSDTTTTGSPPPKPFLKLKKPSPRLFRPPPSPRPPPNPKPPPLRSPSPFPPPLPRSPSPPKSDKPPPPRPRPPPPTPKPPRPPISSPPPPPPATIINGTVVLQGGNCPDAQQLLDKHNYYRSFHSAPPLVWDASMAAAATAYAAKLATQDCIMRHSKVVDGENLWQQHGYPKTDDKCASAAKDWYYEIKYYNFDVADPFTTNWYQTQMVGHFSQLVWKGSTMLGCGYGTKDVPMTFGGKTYMGNCKIVVCRYRDFGNIPTDNSFLRNVIKNTTVVPGF</sequence>